<dbReference type="Pfam" id="PF20416">
    <property type="entry name" value="UTP20"/>
    <property type="match status" value="1"/>
</dbReference>
<feature type="domain" description="U3 small nucleolar RNA-associated protein 20 N-terminal" evidence="2">
    <location>
        <begin position="943"/>
        <end position="1546"/>
    </location>
</feature>
<dbReference type="InterPro" id="IPR016024">
    <property type="entry name" value="ARM-type_fold"/>
</dbReference>
<dbReference type="Proteomes" id="UP000316726">
    <property type="component" value="Chromosome 17"/>
</dbReference>
<evidence type="ECO:0000259" key="4">
    <source>
        <dbReference type="Pfam" id="PF23099"/>
    </source>
</evidence>
<keyword evidence="6" id="KW-1185">Reference proteome</keyword>
<dbReference type="InterPro" id="IPR057525">
    <property type="entry name" value="UTP20_C"/>
</dbReference>
<dbReference type="GO" id="GO:0030686">
    <property type="term" value="C:90S preribosome"/>
    <property type="evidence" value="ECO:0007669"/>
    <property type="project" value="TreeGrafter"/>
</dbReference>
<dbReference type="OrthoDB" id="360653at2759"/>
<sequence>MARKEQWSDEEEEDQHEGEVVIGPENDPSTSGRIQGTNTTFKKDGVGVGMASSSSKNRFKFLNFKESLAKVDIDVYRSVKKVNANPKTGDNFLHDALQEYRELCLHKAFLDVHSKVFPLCQSIAQVVYHKQLIFDTIADELVMESKMSMEALMYLLANMARDLQDDFMPFVPPLISAVDSLLACGGSQDAGVIEHVFTGLFQICKFLVKDLIEGIEGFSRSALALLFNRQSHIRKFAAEMMSFVFRNADLQGVRSGVLVLVNDKSSGTEVARGTKLEAISLLIANSLLSTREHLHSKAESVFELLFALSFTSSSDGEDQFCKDSLASVSLLSLHKLYQINKRVDLVMPLRVLSRHNPVLGQGAKLDSGGANVIAWYLKVANMLLGKVKGEACSELIAETYSDVLSHVSGSKKVSNLQVFQRSGRDCGGAETLGDQAQYTCEGEVELRVPGVLPELFLFMFDCAFFLQSTGTESHASALKLSTRLMHRWNSHLSLSSVKTFCDIVTVRLKGRPQLIESLAPMAFLIIKETLQGDSLIRVNAGSEGMQNCVDILLRAYNLHTVSGNVVDVKISKEISSLLLNTAQELIDLEMHHGGGGDLGGGMQAAFFPVHYLVLRLIQKINIAKHRFEAGNLIHRYAREVKAEGEDTFTLVSEAVKTAVVDLPSYTKMKDAFFEMFSSVGRHLVEIPVLKNLIWVLDLPFLPEEERQELCRAMSTDSCEQIIGNLSGRNKQVRLKTLELLAKGAFFCYGGEFYEDSDHVFDDILSIVEMKFTLSTSRAISNKIKRYALDIEYQKLDNRYVGILAHVFVGYLNDAFSECWEPCVGVLKELLSKHFSATFGTVWAHLMGCHKKIVFSDDTAGAPEPEVVETAYGLDLLDEPRSDKGQLTLIPILYKLLVSCLKSNHQMWAKESEKIVPAFMGFSDTICKGLVGVSGQHGNDILFEWIGIMESIPSIHKAEVGPALKVRLEALLSKVSPQIQVQVLRTLKSWKVPVLSSRADILIQACNLKTEKDLLPFQRQHNVEKGLSEEERVTLVPLLLRILFPKMKRKKMRLTSRRSQGTARKSILHFLSCFDTVELELLHELFIDPILSFGGKRSKFSFAELADSKASSKFIKSWNSEHIPLNVQVGFLDAFKDFLGCLGKHMADYLFPWMSITLCFLQTICANGEIEATQHDPTTIISMCLDILTDILKNYEVEEFSFVLTFVEEALLTMSKTKHFQSYQVFHSSVLYLRSILSSETWGQQALGHRRVEVFLDCLFGPLQDMSPQKKKSVLSFVESILEEAPKSSAMALEKYYPCLLVEVKSMDFKAGNRRDMVFTLNIVQKMSDLFSENADTFETLHVLVGSLKWFHNKRTVSKNEVLLRSILRVISTLGSSFVEKVHAGSVLPFDFEGDLPPLVDLFLYVRQNDIRLDLCSILDTVLTGISIMSNKSFRTSLDAFVGLCKDLNSLSGSMIGEIDYDKRLGAYSQIQTMDWSGLASARSFVQKILLYQCVFDLTEVEDFSMQQASSETLKKFISDCKGNPDVFDLEYRDTVYRLLKGGIHNKKESVRKEYLHLISHLFLEFPDCYQGMTILCDEDPEQDFFKNVTHLQLHRRVRAVNKLVTLMEKGSLSTDGIVDIVVPVLMGFICDDKGASVGGTMSNLVDKCIDSLGEACRHIEWNTLKGVLSRFLRILKSKSALSKSIMRAVSSSMTFFENRDDMVVSDQVSGEQQFPEPLQYIYKVVLPYLSLLFYQDRDPPSYLVAVLAQVLKVMPENLTRIEIPQLIQRLSSRLKNDLQSSRVNTREAICAMLDVTGYQYLSYVINSVDSTLLNRGVQGYIKGYSVYFILKNIENKLAHGEIDEHLDALFDIFQVDIFGDVARDRQERKESEKLFSKTFKEGQRCFSLDAFELIVSLMNIEDSLLSMVEFVDSNFNAEKKRVRLTARLFDCMAQGIMSNEHLSQKYLLVFFYGIIEDHNESLASQEKKMESFQKISSISTSKLLEEEEDMQDASDFLLLEVKAGFALTVLWKFIKNGKLNEGMQKEEYMQLLDPWTSLLAPVLKSRKSSLVVLALKCLNRIYTMPLQSNGKHASVISKEVFSILKRSSKLTDGSAQECLKLLTIFLKHYTKYSPTQTQLSFLIKLISPDIEKTENQNGMFAFLKAIISRGLVLPSVYDLMEKVSTVVLSSGSDSTRRTAGQVFLMFLLDYPMNDNRRKHHLEFVIKNCDFKHEAGRLSMLELILSVIRKFPADIIQDLGEMFLFPLVLRVCNEESAKCKAFAGDALETLLSRSREDFKKNAYKLSLGWVQNQRVPMKAAGCQLAFFLNKSGCLSSSQLRNKLLVTLTEELNASLTEANNATTKYLESALTALDALLKHKTKEKDTIGCHVKILDISESLLLVPYAAIKILGAKVLQSVLENASKRMFSELDRFQRLFRVVVDQLQDEITAEFGEQVNSLVAILLREFDVNSIVASEEEGDVGKSTDLPLRQCVSLASGAPLSDYFFALKRITSLAAGNTTHGRPATSVQQRTALLVLSSFVEGLDLERLGAYLVTFMIPIYTINESSKSVDVEIKEVSDGMVEKLDARVGNDAVASTYNKARAFVVRKRKDRKQNKAVLKLVDPEQAAKDKVVRNLKRKVSRKRQKDKGVFKKKRRHNYARE</sequence>
<proteinExistence type="predicted"/>
<feature type="region of interest" description="Disordered" evidence="1">
    <location>
        <begin position="2613"/>
        <end position="2642"/>
    </location>
</feature>
<dbReference type="Pfam" id="PF07539">
    <property type="entry name" value="UTP20_N"/>
    <property type="match status" value="1"/>
</dbReference>
<evidence type="ECO:0000313" key="6">
    <source>
        <dbReference type="Proteomes" id="UP000316726"/>
    </source>
</evidence>
<evidence type="ECO:0000259" key="2">
    <source>
        <dbReference type="Pfam" id="PF07539"/>
    </source>
</evidence>
<evidence type="ECO:0000259" key="3">
    <source>
        <dbReference type="Pfam" id="PF20416"/>
    </source>
</evidence>
<dbReference type="Pfam" id="PF23099">
    <property type="entry name" value="UTP20_C"/>
    <property type="match status" value="1"/>
</dbReference>
<dbReference type="InterPro" id="IPR052575">
    <property type="entry name" value="SSU_processome_comp_20"/>
</dbReference>
<gene>
    <name evidence="5" type="ORF">A3770_17p80330</name>
</gene>
<feature type="region of interest" description="Disordered" evidence="1">
    <location>
        <begin position="1"/>
        <end position="41"/>
    </location>
</feature>
<feature type="compositionally biased region" description="Polar residues" evidence="1">
    <location>
        <begin position="27"/>
        <end position="40"/>
    </location>
</feature>
<feature type="compositionally biased region" description="Basic residues" evidence="1">
    <location>
        <begin position="2614"/>
        <end position="2642"/>
    </location>
</feature>
<feature type="domain" description="U3 small nucleolar RNA-associated protein 20" evidence="3">
    <location>
        <begin position="1745"/>
        <end position="1955"/>
    </location>
</feature>
<evidence type="ECO:0000313" key="5">
    <source>
        <dbReference type="EMBL" id="QDZ25515.1"/>
    </source>
</evidence>
<evidence type="ECO:0000256" key="1">
    <source>
        <dbReference type="SAM" id="MobiDB-lite"/>
    </source>
</evidence>
<dbReference type="InterPro" id="IPR011430">
    <property type="entry name" value="UTP20_N"/>
</dbReference>
<reference evidence="5 6" key="1">
    <citation type="submission" date="2018-07" db="EMBL/GenBank/DDBJ databases">
        <title>The complete nuclear genome of the prasinophyte Chloropicon primus (CCMP1205).</title>
        <authorList>
            <person name="Pombert J.-F."/>
            <person name="Otis C."/>
            <person name="Turmel M."/>
            <person name="Lemieux C."/>
        </authorList>
    </citation>
    <scope>NUCLEOTIDE SEQUENCE [LARGE SCALE GENOMIC DNA]</scope>
    <source>
        <strain evidence="5 6">CCMP1205</strain>
    </source>
</reference>
<dbReference type="STRING" id="1764295.A0A5B8N0S5"/>
<dbReference type="GO" id="GO:0032040">
    <property type="term" value="C:small-subunit processome"/>
    <property type="evidence" value="ECO:0007669"/>
    <property type="project" value="TreeGrafter"/>
</dbReference>
<accession>A0A5B8N0S5</accession>
<protein>
    <submittedName>
        <fullName evidence="5">U3 small nucleolar RNA-associated protein</fullName>
    </submittedName>
</protein>
<dbReference type="SUPFAM" id="SSF48371">
    <property type="entry name" value="ARM repeat"/>
    <property type="match status" value="3"/>
</dbReference>
<feature type="domain" description="U3 small nucleolar RNA-associated protein 20 C-terminal" evidence="4">
    <location>
        <begin position="2320"/>
        <end position="2627"/>
    </location>
</feature>
<dbReference type="PANTHER" id="PTHR17695:SF11">
    <property type="entry name" value="SMALL SUBUNIT PROCESSOME COMPONENT 20 HOMOLOG"/>
    <property type="match status" value="1"/>
</dbReference>
<dbReference type="PANTHER" id="PTHR17695">
    <property type="entry name" value="SMALL SUBUNIT PROCESSOME COMPONENT 20 HOMOLOG"/>
    <property type="match status" value="1"/>
</dbReference>
<dbReference type="InterPro" id="IPR046523">
    <property type="entry name" value="UTP20_dom"/>
</dbReference>
<dbReference type="EMBL" id="CP031050">
    <property type="protein sequence ID" value="QDZ25515.1"/>
    <property type="molecule type" value="Genomic_DNA"/>
</dbReference>
<name>A0A5B8N0S5_9CHLO</name>
<organism evidence="5 6">
    <name type="scientific">Chloropicon primus</name>
    <dbReference type="NCBI Taxonomy" id="1764295"/>
    <lineage>
        <taxon>Eukaryota</taxon>
        <taxon>Viridiplantae</taxon>
        <taxon>Chlorophyta</taxon>
        <taxon>Chloropicophyceae</taxon>
        <taxon>Chloropicales</taxon>
        <taxon>Chloropicaceae</taxon>
        <taxon>Chloropicon</taxon>
    </lineage>
</organism>